<evidence type="ECO:0000256" key="1">
    <source>
        <dbReference type="SAM" id="MobiDB-lite"/>
    </source>
</evidence>
<sequence>MRTNHSRLLKIDVSDRTTDAKFASGAAADGCGREMSQYAYGDAGGLILNSVPQYASMRLEEVIFQVICQVSMVESTCSESRLYGHLANIYAEMQSHLPPRQSIYAAISSLIKSGLIYYCGQGYNLMTPDKMHVANWLRSLPASGYLSTDYRPPSRREVSKASLVLNMPSSSSASQQQEPTCQIHQQQKQQTTSSQLPLPRPLNSASSLGRGGGVEDTSEEEPPSFRSSEDQILFPSSSLSPVPTPPNHNHLILISGKLKSQTPSGLIPCFLRFSES</sequence>
<dbReference type="AlphaFoldDB" id="A0A158QC56"/>
<gene>
    <name evidence="3" type="ORF">HDID_LOCUS1024</name>
</gene>
<organism evidence="5">
    <name type="scientific">Hymenolepis diminuta</name>
    <name type="common">Rat tapeworm</name>
    <dbReference type="NCBI Taxonomy" id="6216"/>
    <lineage>
        <taxon>Eukaryota</taxon>
        <taxon>Metazoa</taxon>
        <taxon>Spiralia</taxon>
        <taxon>Lophotrochozoa</taxon>
        <taxon>Platyhelminthes</taxon>
        <taxon>Cestoda</taxon>
        <taxon>Eucestoda</taxon>
        <taxon>Cyclophyllidea</taxon>
        <taxon>Hymenolepididae</taxon>
        <taxon>Hymenolepis</taxon>
    </lineage>
</organism>
<protein>
    <submittedName>
        <fullName evidence="5">Stork_head domain-containing protein</fullName>
    </submittedName>
</protein>
<name>A0A158QC56_HYMDI</name>
<proteinExistence type="predicted"/>
<dbReference type="WBParaSite" id="HDID_0000102301-mRNA-1">
    <property type="protein sequence ID" value="HDID_0000102301-mRNA-1"/>
    <property type="gene ID" value="HDID_0000102301"/>
</dbReference>
<accession>A0A158QC56</accession>
<reference evidence="3 4" key="2">
    <citation type="submission" date="2018-11" db="EMBL/GenBank/DDBJ databases">
        <authorList>
            <consortium name="Pathogen Informatics"/>
        </authorList>
    </citation>
    <scope>NUCLEOTIDE SEQUENCE [LARGE SCALE GENOMIC DNA]</scope>
</reference>
<evidence type="ECO:0000313" key="5">
    <source>
        <dbReference type="WBParaSite" id="HDID_0000102301-mRNA-1"/>
    </source>
</evidence>
<dbReference type="EMBL" id="UYSG01000161">
    <property type="protein sequence ID" value="VDL18485.1"/>
    <property type="molecule type" value="Genomic_DNA"/>
</dbReference>
<evidence type="ECO:0000313" key="3">
    <source>
        <dbReference type="EMBL" id="VDL18485.1"/>
    </source>
</evidence>
<feature type="compositionally biased region" description="Low complexity" evidence="1">
    <location>
        <begin position="185"/>
        <end position="195"/>
    </location>
</feature>
<dbReference type="Pfam" id="PF10264">
    <property type="entry name" value="WHD_Storkhead"/>
    <property type="match status" value="1"/>
</dbReference>
<dbReference type="InterPro" id="IPR019391">
    <property type="entry name" value="Storkhead-box_WHD"/>
</dbReference>
<reference evidence="5" key="1">
    <citation type="submission" date="2016-04" db="UniProtKB">
        <authorList>
            <consortium name="WormBaseParasite"/>
        </authorList>
    </citation>
    <scope>IDENTIFICATION</scope>
</reference>
<dbReference type="Proteomes" id="UP000274504">
    <property type="component" value="Unassembled WGS sequence"/>
</dbReference>
<evidence type="ECO:0000313" key="4">
    <source>
        <dbReference type="Proteomes" id="UP000274504"/>
    </source>
</evidence>
<feature type="region of interest" description="Disordered" evidence="1">
    <location>
        <begin position="166"/>
        <end position="229"/>
    </location>
</feature>
<feature type="domain" description="Winged helix Storkhead-box1" evidence="2">
    <location>
        <begin position="50"/>
        <end position="128"/>
    </location>
</feature>
<evidence type="ECO:0000259" key="2">
    <source>
        <dbReference type="Pfam" id="PF10264"/>
    </source>
</evidence>
<dbReference type="OrthoDB" id="6228771at2759"/>